<name>A0A2P2R272_RHIMU</name>
<dbReference type="EMBL" id="GGEC01092869">
    <property type="protein sequence ID" value="MBX73353.1"/>
    <property type="molecule type" value="Transcribed_RNA"/>
</dbReference>
<evidence type="ECO:0000313" key="1">
    <source>
        <dbReference type="EMBL" id="MBX73353.1"/>
    </source>
</evidence>
<sequence length="46" mass="5555">MICLMGCLRRRRMHSWKYQVSKITMNPLRIMTSHILSMCELLASKW</sequence>
<accession>A0A2P2R272</accession>
<organism evidence="1">
    <name type="scientific">Rhizophora mucronata</name>
    <name type="common">Asiatic mangrove</name>
    <dbReference type="NCBI Taxonomy" id="61149"/>
    <lineage>
        <taxon>Eukaryota</taxon>
        <taxon>Viridiplantae</taxon>
        <taxon>Streptophyta</taxon>
        <taxon>Embryophyta</taxon>
        <taxon>Tracheophyta</taxon>
        <taxon>Spermatophyta</taxon>
        <taxon>Magnoliopsida</taxon>
        <taxon>eudicotyledons</taxon>
        <taxon>Gunneridae</taxon>
        <taxon>Pentapetalae</taxon>
        <taxon>rosids</taxon>
        <taxon>fabids</taxon>
        <taxon>Malpighiales</taxon>
        <taxon>Rhizophoraceae</taxon>
        <taxon>Rhizophora</taxon>
    </lineage>
</organism>
<dbReference type="AlphaFoldDB" id="A0A2P2R272"/>
<proteinExistence type="predicted"/>
<protein>
    <submittedName>
        <fullName evidence="1">Uncharacterized protein</fullName>
    </submittedName>
</protein>
<reference evidence="1" key="1">
    <citation type="submission" date="2018-02" db="EMBL/GenBank/DDBJ databases">
        <title>Rhizophora mucronata_Transcriptome.</title>
        <authorList>
            <person name="Meera S.P."/>
            <person name="Sreeshan A."/>
            <person name="Augustine A."/>
        </authorList>
    </citation>
    <scope>NUCLEOTIDE SEQUENCE</scope>
    <source>
        <tissue evidence="1">Leaf</tissue>
    </source>
</reference>